<evidence type="ECO:0000313" key="3">
    <source>
        <dbReference type="EMBL" id="BAY67661.1"/>
    </source>
</evidence>
<dbReference type="AlphaFoldDB" id="A0A1Z4KF93"/>
<accession>A0A1Z4KF93</accession>
<name>A0A1Z4KF93_ANAVA</name>
<protein>
    <recommendedName>
        <fullName evidence="2">VWFA domain-containing protein</fullName>
    </recommendedName>
</protein>
<reference evidence="3 4" key="1">
    <citation type="submission" date="2017-06" db="EMBL/GenBank/DDBJ databases">
        <title>Genome sequencing of cyanobaciteial culture collection at National Institute for Environmental Studies (NIES).</title>
        <authorList>
            <person name="Hirose Y."/>
            <person name="Shimura Y."/>
            <person name="Fujisawa T."/>
            <person name="Nakamura Y."/>
            <person name="Kawachi M."/>
        </authorList>
    </citation>
    <scope>NUCLEOTIDE SEQUENCE [LARGE SCALE GENOMIC DNA]</scope>
    <source>
        <strain evidence="3 4">NIES-23</strain>
    </source>
</reference>
<evidence type="ECO:0000256" key="1">
    <source>
        <dbReference type="SAM" id="Phobius"/>
    </source>
</evidence>
<dbReference type="Proteomes" id="UP000217507">
    <property type="component" value="Chromosome"/>
</dbReference>
<evidence type="ECO:0000313" key="4">
    <source>
        <dbReference type="Proteomes" id="UP000217507"/>
    </source>
</evidence>
<gene>
    <name evidence="3" type="ORF">NIES23_04390</name>
</gene>
<feature type="transmembrane region" description="Helical" evidence="1">
    <location>
        <begin position="457"/>
        <end position="478"/>
    </location>
</feature>
<organism evidence="3 4">
    <name type="scientific">Trichormus variabilis NIES-23</name>
    <dbReference type="NCBI Taxonomy" id="1973479"/>
    <lineage>
        <taxon>Bacteria</taxon>
        <taxon>Bacillati</taxon>
        <taxon>Cyanobacteriota</taxon>
        <taxon>Cyanophyceae</taxon>
        <taxon>Nostocales</taxon>
        <taxon>Nostocaceae</taxon>
        <taxon>Trichormus</taxon>
    </lineage>
</organism>
<dbReference type="Gene3D" id="3.40.50.410">
    <property type="entry name" value="von Willebrand factor, type A domain"/>
    <property type="match status" value="1"/>
</dbReference>
<keyword evidence="1" id="KW-1133">Transmembrane helix</keyword>
<dbReference type="SMART" id="SM00327">
    <property type="entry name" value="VWA"/>
    <property type="match status" value="1"/>
</dbReference>
<proteinExistence type="predicted"/>
<keyword evidence="1" id="KW-0812">Transmembrane</keyword>
<feature type="domain" description="VWFA" evidence="2">
    <location>
        <begin position="42"/>
        <end position="233"/>
    </location>
</feature>
<dbReference type="EMBL" id="AP018216">
    <property type="protein sequence ID" value="BAY67661.1"/>
    <property type="molecule type" value="Genomic_DNA"/>
</dbReference>
<dbReference type="SUPFAM" id="SSF53300">
    <property type="entry name" value="vWA-like"/>
    <property type="match status" value="1"/>
</dbReference>
<dbReference type="CDD" id="cd00198">
    <property type="entry name" value="vWFA"/>
    <property type="match status" value="1"/>
</dbReference>
<dbReference type="InterPro" id="IPR036465">
    <property type="entry name" value="vWFA_dom_sf"/>
</dbReference>
<dbReference type="Pfam" id="PF13519">
    <property type="entry name" value="VWA_2"/>
    <property type="match status" value="1"/>
</dbReference>
<evidence type="ECO:0000259" key="2">
    <source>
        <dbReference type="PROSITE" id="PS50234"/>
    </source>
</evidence>
<sequence length="608" mass="67184">MNFNYLRYFLKFTSIPSICLLLILSISHFSRVLAQNPKGGIDWIVVVDTSASMRGVGGTRNIFTQVKNSINEFVNTARVGDTVTIYNFDSDVTLQAQEIPIASNPDRGKLKQIINNLKADGVRTHTGKAVQQALSTSAKLNQRPNTADRTVSIVFLTDGLEDVQGIPNPVPIPQSTQLLREQECKPYVFFVSLGLKEHEKQLNEFASNPALCGKGRVLRDPGGVQLNKLAQNIRPRLIKPQIDVSLSTVDLPPVLPGTTTKALNINSISNVNAKVRLQLKDIEKSGIRLVLPSTIDLAANQQKVIPISLQIPANAQGGNRKLRFLLTATDKAIAPQAIDLSLTIKPQLSMQPNSLNFDSVEAGKTSQKQTLVIRSNISGTASLQLQGKTKDVSLKEPSTPVSLAVGETKIPIQLEVADSSFDGKRTFNVVVTPDHPLTNPLSAEVQVRILMPLGRKIVIWLLLILLLFLITLTIICLIQRKTPWELAQDIGTRNHLEGELELLEPVPISPEEQYISLTHQHKQKVNLSALVPAIASTNSDAELVINWQSGKKYVYVRSLSGITFVNNEKITTYQLYDEDTIQVDNVKLRFNWIGNQRPYEQNSGLTDF</sequence>
<keyword evidence="1" id="KW-0472">Membrane</keyword>
<dbReference type="PROSITE" id="PS50234">
    <property type="entry name" value="VWFA"/>
    <property type="match status" value="1"/>
</dbReference>
<dbReference type="InterPro" id="IPR002035">
    <property type="entry name" value="VWF_A"/>
</dbReference>